<feature type="compositionally biased region" description="Basic and acidic residues" evidence="2">
    <location>
        <begin position="8"/>
        <end position="23"/>
    </location>
</feature>
<dbReference type="Proteomes" id="UP000663193">
    <property type="component" value="Chromosome 5"/>
</dbReference>
<dbReference type="EMBL" id="CP069027">
    <property type="protein sequence ID" value="QRC95264.1"/>
    <property type="molecule type" value="Genomic_DNA"/>
</dbReference>
<name>A0A7U2HYQ4_PHANO</name>
<evidence type="ECO:0000256" key="2">
    <source>
        <dbReference type="SAM" id="MobiDB-lite"/>
    </source>
</evidence>
<feature type="region of interest" description="Disordered" evidence="2">
    <location>
        <begin position="533"/>
        <end position="563"/>
    </location>
</feature>
<evidence type="ECO:0000313" key="4">
    <source>
        <dbReference type="Proteomes" id="UP000663193"/>
    </source>
</evidence>
<accession>A0A7U2HYQ4</accession>
<sequence length="668" mass="75162">MVKLASRFPREDNPEPSMDHRDSSTMNSPPPPSDDGRLLSSNEPFPVHPFEGSLEWVEDMQEDLRDAREDLVGSRFRLRTKRQELRATGEKAFVAMGRAFDLMRRRFLIEQLNVPEDIISAWLQVDKIRNALGEQDVEYEQAENDYNMEEWQYTEMEGRFVQSVQRCRTTHVNSHDPPSIPASLSERPTQIPFFQPPDSIIKDSLAIELDRAHPFPGVPMTVMSLQGEQEIQTSVESHSAPITDTTSIFSYLGANLADDFSETDSQDREDGHCRVADADLLRIYDHSDAYLDRWSNSRQYIDRWMLDVLTTSSLQKQWLECFVPKGNLSDGEWLTLVTKHWESTSSNTSVFHTGDTTVSDESVKKEMSSGDVQRPFESSTYCSSDTWQPSGSPVFPDGRVADHQASFNNPVKIRARDLIDDPRHVTFSIVPSRSYSDPVRVISADPITSNSEQLLSAASTTTQTEGAYARSLSKETSAAGSYMSSTSRGNSSVSTIEAEPSFRFSAERHVLHPGGDIPNERVTIPSYIEIKTKAASHGEQSSKDELQHMKTSKSNRSLHTDSESNGQALMQSNAQEQTASEHGASMEEADTLLTRRPWSHTRYPFAPFIRVKSSEPWTLPLLRLTPIPTLSFDDLTVANHSSRLENVPFVSISDTPWRLPGPYSSWVA</sequence>
<feature type="coiled-coil region" evidence="1">
    <location>
        <begin position="125"/>
        <end position="159"/>
    </location>
</feature>
<dbReference type="OrthoDB" id="3801250at2759"/>
<feature type="compositionally biased region" description="Polar residues" evidence="2">
    <location>
        <begin position="474"/>
        <end position="483"/>
    </location>
</feature>
<feature type="compositionally biased region" description="Polar residues" evidence="2">
    <location>
        <begin position="456"/>
        <end position="465"/>
    </location>
</feature>
<dbReference type="AlphaFoldDB" id="A0A7U2HYQ4"/>
<organism evidence="3 4">
    <name type="scientific">Phaeosphaeria nodorum (strain SN15 / ATCC MYA-4574 / FGSC 10173)</name>
    <name type="common">Glume blotch fungus</name>
    <name type="synonym">Parastagonospora nodorum</name>
    <dbReference type="NCBI Taxonomy" id="321614"/>
    <lineage>
        <taxon>Eukaryota</taxon>
        <taxon>Fungi</taxon>
        <taxon>Dikarya</taxon>
        <taxon>Ascomycota</taxon>
        <taxon>Pezizomycotina</taxon>
        <taxon>Dothideomycetes</taxon>
        <taxon>Pleosporomycetidae</taxon>
        <taxon>Pleosporales</taxon>
        <taxon>Pleosporineae</taxon>
        <taxon>Phaeosphaeriaceae</taxon>
        <taxon>Parastagonospora</taxon>
    </lineage>
</organism>
<feature type="region of interest" description="Disordered" evidence="2">
    <location>
        <begin position="1"/>
        <end position="44"/>
    </location>
</feature>
<dbReference type="VEuPathDB" id="FungiDB:JI435_029640"/>
<protein>
    <submittedName>
        <fullName evidence="3">Uncharacterized protein</fullName>
    </submittedName>
</protein>
<gene>
    <name evidence="3" type="ORF">JI435_029640</name>
</gene>
<feature type="compositionally biased region" description="Polar residues" evidence="2">
    <location>
        <begin position="552"/>
        <end position="563"/>
    </location>
</feature>
<proteinExistence type="predicted"/>
<reference evidence="4" key="1">
    <citation type="journal article" date="2021" name="BMC Genomics">
        <title>Chromosome-level genome assembly and manually-curated proteome of model necrotroph Parastagonospora nodorum Sn15 reveals a genome-wide trove of candidate effector homologs, and redundancy of virulence-related functions within an accessory chromosome.</title>
        <authorList>
            <person name="Bertazzoni S."/>
            <person name="Jones D.A.B."/>
            <person name="Phan H.T."/>
            <person name="Tan K.-C."/>
            <person name="Hane J.K."/>
        </authorList>
    </citation>
    <scope>NUCLEOTIDE SEQUENCE [LARGE SCALE GENOMIC DNA]</scope>
    <source>
        <strain evidence="4">SN15 / ATCC MYA-4574 / FGSC 10173)</strain>
    </source>
</reference>
<keyword evidence="4" id="KW-1185">Reference proteome</keyword>
<keyword evidence="1" id="KW-0175">Coiled coil</keyword>
<evidence type="ECO:0000313" key="3">
    <source>
        <dbReference type="EMBL" id="QRC95264.1"/>
    </source>
</evidence>
<feature type="region of interest" description="Disordered" evidence="2">
    <location>
        <begin position="456"/>
        <end position="494"/>
    </location>
</feature>
<evidence type="ECO:0000256" key="1">
    <source>
        <dbReference type="SAM" id="Coils"/>
    </source>
</evidence>
<feature type="compositionally biased region" description="Low complexity" evidence="2">
    <location>
        <begin position="484"/>
        <end position="494"/>
    </location>
</feature>